<feature type="chain" id="PRO_5046302461" evidence="1">
    <location>
        <begin position="20"/>
        <end position="56"/>
    </location>
</feature>
<reference evidence="2 3" key="1">
    <citation type="submission" date="2023-04" db="EMBL/GenBank/DDBJ databases">
        <title>Genome of Basidiobolus ranarum AG-B5.</title>
        <authorList>
            <person name="Stajich J.E."/>
            <person name="Carter-House D."/>
            <person name="Gryganskyi A."/>
        </authorList>
    </citation>
    <scope>NUCLEOTIDE SEQUENCE [LARGE SCALE GENOMIC DNA]</scope>
    <source>
        <strain evidence="2 3">AG-B5</strain>
    </source>
</reference>
<keyword evidence="1" id="KW-0732">Signal</keyword>
<evidence type="ECO:0000313" key="3">
    <source>
        <dbReference type="Proteomes" id="UP001479436"/>
    </source>
</evidence>
<evidence type="ECO:0000256" key="1">
    <source>
        <dbReference type="SAM" id="SignalP"/>
    </source>
</evidence>
<keyword evidence="3" id="KW-1185">Reference proteome</keyword>
<accession>A0ABR2W3N1</accession>
<sequence>MNFLTIGAFILVILGAANAGQNQQKDCRSTGCPKPKSCMNLIACDLGKCPQDWRCI</sequence>
<gene>
    <name evidence="2" type="ORF">K7432_005440</name>
</gene>
<name>A0ABR2W3N1_9FUNG</name>
<organism evidence="2 3">
    <name type="scientific">Basidiobolus ranarum</name>
    <dbReference type="NCBI Taxonomy" id="34480"/>
    <lineage>
        <taxon>Eukaryota</taxon>
        <taxon>Fungi</taxon>
        <taxon>Fungi incertae sedis</taxon>
        <taxon>Zoopagomycota</taxon>
        <taxon>Entomophthoromycotina</taxon>
        <taxon>Basidiobolomycetes</taxon>
        <taxon>Basidiobolales</taxon>
        <taxon>Basidiobolaceae</taxon>
        <taxon>Basidiobolus</taxon>
    </lineage>
</organism>
<evidence type="ECO:0000313" key="2">
    <source>
        <dbReference type="EMBL" id="KAK9718491.1"/>
    </source>
</evidence>
<proteinExistence type="predicted"/>
<protein>
    <submittedName>
        <fullName evidence="2">Uncharacterized protein</fullName>
    </submittedName>
</protein>
<comment type="caution">
    <text evidence="2">The sequence shown here is derived from an EMBL/GenBank/DDBJ whole genome shotgun (WGS) entry which is preliminary data.</text>
</comment>
<dbReference type="EMBL" id="JASJQH010007090">
    <property type="protein sequence ID" value="KAK9718491.1"/>
    <property type="molecule type" value="Genomic_DNA"/>
</dbReference>
<dbReference type="Proteomes" id="UP001479436">
    <property type="component" value="Unassembled WGS sequence"/>
</dbReference>
<feature type="signal peptide" evidence="1">
    <location>
        <begin position="1"/>
        <end position="19"/>
    </location>
</feature>